<dbReference type="AlphaFoldDB" id="A2DN87"/>
<keyword evidence="2" id="KW-0812">Transmembrane</keyword>
<feature type="transmembrane region" description="Helical" evidence="2">
    <location>
        <begin position="254"/>
        <end position="272"/>
    </location>
</feature>
<reference evidence="3" key="2">
    <citation type="journal article" date="2007" name="Science">
        <title>Draft genome sequence of the sexually transmitted pathogen Trichomonas vaginalis.</title>
        <authorList>
            <person name="Carlton J.M."/>
            <person name="Hirt R.P."/>
            <person name="Silva J.C."/>
            <person name="Delcher A.L."/>
            <person name="Schatz M."/>
            <person name="Zhao Q."/>
            <person name="Wortman J.R."/>
            <person name="Bidwell S.L."/>
            <person name="Alsmark U.C.M."/>
            <person name="Besteiro S."/>
            <person name="Sicheritz-Ponten T."/>
            <person name="Noel C.J."/>
            <person name="Dacks J.B."/>
            <person name="Foster P.G."/>
            <person name="Simillion C."/>
            <person name="Van de Peer Y."/>
            <person name="Miranda-Saavedra D."/>
            <person name="Barton G.J."/>
            <person name="Westrop G.D."/>
            <person name="Mueller S."/>
            <person name="Dessi D."/>
            <person name="Fiori P.L."/>
            <person name="Ren Q."/>
            <person name="Paulsen I."/>
            <person name="Zhang H."/>
            <person name="Bastida-Corcuera F.D."/>
            <person name="Simoes-Barbosa A."/>
            <person name="Brown M.T."/>
            <person name="Hayes R.D."/>
            <person name="Mukherjee M."/>
            <person name="Okumura C.Y."/>
            <person name="Schneider R."/>
            <person name="Smith A.J."/>
            <person name="Vanacova S."/>
            <person name="Villalvazo M."/>
            <person name="Haas B.J."/>
            <person name="Pertea M."/>
            <person name="Feldblyum T.V."/>
            <person name="Utterback T.R."/>
            <person name="Shu C.L."/>
            <person name="Osoegawa K."/>
            <person name="de Jong P.J."/>
            <person name="Hrdy I."/>
            <person name="Horvathova L."/>
            <person name="Zubacova Z."/>
            <person name="Dolezal P."/>
            <person name="Malik S.B."/>
            <person name="Logsdon J.M. Jr."/>
            <person name="Henze K."/>
            <person name="Gupta A."/>
            <person name="Wang C.C."/>
            <person name="Dunne R.L."/>
            <person name="Upcroft J.A."/>
            <person name="Upcroft P."/>
            <person name="White O."/>
            <person name="Salzberg S.L."/>
            <person name="Tang P."/>
            <person name="Chiu C.-H."/>
            <person name="Lee Y.-S."/>
            <person name="Embley T.M."/>
            <person name="Coombs G.H."/>
            <person name="Mottram J.C."/>
            <person name="Tachezy J."/>
            <person name="Fraser-Liggett C.M."/>
            <person name="Johnson P.J."/>
        </authorList>
    </citation>
    <scope>NUCLEOTIDE SEQUENCE [LARGE SCALE GENOMIC DNA]</scope>
    <source>
        <strain evidence="3">G3</strain>
    </source>
</reference>
<dbReference type="KEGG" id="tva:5463574"/>
<keyword evidence="2" id="KW-0472">Membrane</keyword>
<dbReference type="Proteomes" id="UP000001542">
    <property type="component" value="Unassembled WGS sequence"/>
</dbReference>
<feature type="region of interest" description="Disordered" evidence="1">
    <location>
        <begin position="289"/>
        <end position="317"/>
    </location>
</feature>
<dbReference type="VEuPathDB" id="TrichDB:TVAG_305950"/>
<dbReference type="RefSeq" id="XP_001579061.1">
    <property type="nucleotide sequence ID" value="XM_001579011.1"/>
</dbReference>
<evidence type="ECO:0000313" key="3">
    <source>
        <dbReference type="EMBL" id="EAY18075.1"/>
    </source>
</evidence>
<dbReference type="SMR" id="A2DN87"/>
<sequence length="317" mass="36299">MSRRSPIHVCSLSMSELNRSKEDLTHVNTMYDELSPEEQKTNTEINRKLNKLRWVNLSMEYNRQTQLQYVFQHLGDKGSNPRLRSVRMKPMFSAWKREILRQKWREVSEAINSENVHKRLDKKFDSFAQQRATLSARNMEKSNVLLNPPVLDLLDMQDQLNFIDSFQTKESQKAEFFSQGIDFLQSSACKTITEIPETEDNDPIGGGDVQSRLRSRGLNLEEDKPQKLLSGAERALRQYQDHDLKQKSSGLTKTILIIVAAIVAIALIIFLIKGKSVFNTPSTPAECLVTNTPKPKPTRTPKVTPTPTPTPKKGWFK</sequence>
<accession>A2DN87</accession>
<dbReference type="VEuPathDB" id="TrichDB:TVAGG3_1024060"/>
<organism evidence="3 4">
    <name type="scientific">Trichomonas vaginalis (strain ATCC PRA-98 / G3)</name>
    <dbReference type="NCBI Taxonomy" id="412133"/>
    <lineage>
        <taxon>Eukaryota</taxon>
        <taxon>Metamonada</taxon>
        <taxon>Parabasalia</taxon>
        <taxon>Trichomonadida</taxon>
        <taxon>Trichomonadidae</taxon>
        <taxon>Trichomonas</taxon>
    </lineage>
</organism>
<gene>
    <name evidence="3" type="ORF">TVAG_305950</name>
</gene>
<protein>
    <submittedName>
        <fullName evidence="3">Uncharacterized protein</fullName>
    </submittedName>
</protein>
<reference evidence="3" key="1">
    <citation type="submission" date="2006-10" db="EMBL/GenBank/DDBJ databases">
        <authorList>
            <person name="Amadeo P."/>
            <person name="Zhao Q."/>
            <person name="Wortman J."/>
            <person name="Fraser-Liggett C."/>
            <person name="Carlton J."/>
        </authorList>
    </citation>
    <scope>NUCLEOTIDE SEQUENCE</scope>
    <source>
        <strain evidence="3">G3</strain>
    </source>
</reference>
<evidence type="ECO:0000313" key="4">
    <source>
        <dbReference type="Proteomes" id="UP000001542"/>
    </source>
</evidence>
<evidence type="ECO:0000256" key="1">
    <source>
        <dbReference type="SAM" id="MobiDB-lite"/>
    </source>
</evidence>
<dbReference type="EMBL" id="DS113222">
    <property type="protein sequence ID" value="EAY18075.1"/>
    <property type="molecule type" value="Genomic_DNA"/>
</dbReference>
<keyword evidence="2" id="KW-1133">Transmembrane helix</keyword>
<name>A2DN87_TRIV3</name>
<dbReference type="InParanoid" id="A2DN87"/>
<proteinExistence type="predicted"/>
<keyword evidence="4" id="KW-1185">Reference proteome</keyword>
<evidence type="ECO:0000256" key="2">
    <source>
        <dbReference type="SAM" id="Phobius"/>
    </source>
</evidence>